<dbReference type="GO" id="GO:0005886">
    <property type="term" value="C:plasma membrane"/>
    <property type="evidence" value="ECO:0007669"/>
    <property type="project" value="UniProtKB-SubCell"/>
</dbReference>
<dbReference type="NCBIfam" id="TIGR00786">
    <property type="entry name" value="dctM"/>
    <property type="match status" value="1"/>
</dbReference>
<dbReference type="PIRSF" id="PIRSF006066">
    <property type="entry name" value="HI0050"/>
    <property type="match status" value="1"/>
</dbReference>
<evidence type="ECO:0000313" key="9">
    <source>
        <dbReference type="EMBL" id="NDW04235.1"/>
    </source>
</evidence>
<evidence type="ECO:0000256" key="6">
    <source>
        <dbReference type="ARBA" id="ARBA00023136"/>
    </source>
</evidence>
<feature type="transmembrane region" description="Helical" evidence="7">
    <location>
        <begin position="246"/>
        <end position="264"/>
    </location>
</feature>
<feature type="domain" description="TRAP C4-dicarboxylate transport system permease DctM subunit" evidence="8">
    <location>
        <begin position="12"/>
        <end position="420"/>
    </location>
</feature>
<dbReference type="RefSeq" id="WP_163462317.1">
    <property type="nucleotide sequence ID" value="NZ_JAAAMG010000004.1"/>
</dbReference>
<keyword evidence="3 7" id="KW-0997">Cell inner membrane</keyword>
<feature type="transmembrane region" description="Helical" evidence="7">
    <location>
        <begin position="146"/>
        <end position="169"/>
    </location>
</feature>
<feature type="transmembrane region" description="Helical" evidence="7">
    <location>
        <begin position="7"/>
        <end position="25"/>
    </location>
</feature>
<evidence type="ECO:0000256" key="5">
    <source>
        <dbReference type="ARBA" id="ARBA00022989"/>
    </source>
</evidence>
<keyword evidence="5 7" id="KW-1133">Transmembrane helix</keyword>
<keyword evidence="7" id="KW-0813">Transport</keyword>
<dbReference type="Pfam" id="PF06808">
    <property type="entry name" value="DctM"/>
    <property type="match status" value="1"/>
</dbReference>
<dbReference type="PANTHER" id="PTHR33362:SF5">
    <property type="entry name" value="C4-DICARBOXYLATE TRAP TRANSPORTER LARGE PERMEASE PROTEIN DCTM"/>
    <property type="match status" value="1"/>
</dbReference>
<sequence>MSEKDLVAAGGFVVLFLLMIVRVPIGVAMGLVGVGGFGLTVGWSPALNLLATSPLRTVTDFNLTLIPFFILMGVLATRSGMSRELFRAANATLGSLRGGLGLATVGACAGFAAICGSSVATAATMTNIAHPEMKKAGYPDDVSTGVIAAGGTLGILIPPSVVLAVYAYITEQDVGRLFVAGIVPGILAVFMYMATVRLWYGGKLPAGAPFRLQEALGALSGVWAVVLLFAAVILAIYFGVATATEASAVGAVLTALIGIARGRLGLRSLLESLVEALRTSVAIYTILIGAILFGYFLAVTQVPQNLTQFLIGLDLGSYGTLALIMLLFVVLGCFLDAMAMIILMVPIVFPVILEMGFDPVWFGVIIVMTVELGLITPPVGMNVFVINTIARDVSLVTIFRGVLPFVVTDVIRLILLIAFPIIVLFLPQTMG</sequence>
<name>A0A6N9T232_9HYPH</name>
<keyword evidence="2" id="KW-1003">Cell membrane</keyword>
<feature type="transmembrane region" description="Helical" evidence="7">
    <location>
        <begin position="63"/>
        <end position="81"/>
    </location>
</feature>
<feature type="transmembrane region" description="Helical" evidence="7">
    <location>
        <begin position="175"/>
        <end position="194"/>
    </location>
</feature>
<comment type="similarity">
    <text evidence="7">Belongs to the TRAP transporter large permease family.</text>
</comment>
<dbReference type="AlphaFoldDB" id="A0A6N9T232"/>
<feature type="transmembrane region" description="Helical" evidence="7">
    <location>
        <begin position="101"/>
        <end position="125"/>
    </location>
</feature>
<protein>
    <recommendedName>
        <fullName evidence="7">TRAP transporter large permease protein</fullName>
    </recommendedName>
</protein>
<dbReference type="GO" id="GO:0022857">
    <property type="term" value="F:transmembrane transporter activity"/>
    <property type="evidence" value="ECO:0007669"/>
    <property type="project" value="UniProtKB-UniRule"/>
</dbReference>
<dbReference type="Proteomes" id="UP000469011">
    <property type="component" value="Unassembled WGS sequence"/>
</dbReference>
<evidence type="ECO:0000259" key="8">
    <source>
        <dbReference type="Pfam" id="PF06808"/>
    </source>
</evidence>
<evidence type="ECO:0000256" key="4">
    <source>
        <dbReference type="ARBA" id="ARBA00022692"/>
    </source>
</evidence>
<dbReference type="EMBL" id="JAAAMG010000004">
    <property type="protein sequence ID" value="NDW04235.1"/>
    <property type="molecule type" value="Genomic_DNA"/>
</dbReference>
<keyword evidence="4 7" id="KW-0812">Transmembrane</keyword>
<feature type="transmembrane region" description="Helical" evidence="7">
    <location>
        <begin position="402"/>
        <end position="426"/>
    </location>
</feature>
<feature type="transmembrane region" description="Helical" evidence="7">
    <location>
        <begin position="361"/>
        <end position="390"/>
    </location>
</feature>
<organism evidence="9 10">
    <name type="scientific">Jiella pacifica</name>
    <dbReference type="NCBI Taxonomy" id="2696469"/>
    <lineage>
        <taxon>Bacteria</taxon>
        <taxon>Pseudomonadati</taxon>
        <taxon>Pseudomonadota</taxon>
        <taxon>Alphaproteobacteria</taxon>
        <taxon>Hyphomicrobiales</taxon>
        <taxon>Aurantimonadaceae</taxon>
        <taxon>Jiella</taxon>
    </lineage>
</organism>
<feature type="transmembrane region" description="Helical" evidence="7">
    <location>
        <begin position="215"/>
        <end position="240"/>
    </location>
</feature>
<dbReference type="InterPro" id="IPR010656">
    <property type="entry name" value="DctM"/>
</dbReference>
<evidence type="ECO:0000256" key="3">
    <source>
        <dbReference type="ARBA" id="ARBA00022519"/>
    </source>
</evidence>
<feature type="transmembrane region" description="Helical" evidence="7">
    <location>
        <begin position="276"/>
        <end position="298"/>
    </location>
</feature>
<evidence type="ECO:0000256" key="1">
    <source>
        <dbReference type="ARBA" id="ARBA00004429"/>
    </source>
</evidence>
<proteinExistence type="inferred from homology"/>
<comment type="subcellular location">
    <subcellularLocation>
        <location evidence="1 7">Cell inner membrane</location>
        <topology evidence="1 7">Multi-pass membrane protein</topology>
    </subcellularLocation>
</comment>
<dbReference type="InterPro" id="IPR004681">
    <property type="entry name" value="TRAP_DctM"/>
</dbReference>
<gene>
    <name evidence="9" type="ORF">GTK09_07310</name>
</gene>
<evidence type="ECO:0000256" key="2">
    <source>
        <dbReference type="ARBA" id="ARBA00022475"/>
    </source>
</evidence>
<reference evidence="9 10" key="1">
    <citation type="submission" date="2020-01" db="EMBL/GenBank/DDBJ databases">
        <title>Jiella pacifica sp. nov.</title>
        <authorList>
            <person name="Xue Z."/>
            <person name="Zhu S."/>
            <person name="Chen J."/>
            <person name="Yang J."/>
        </authorList>
    </citation>
    <scope>NUCLEOTIDE SEQUENCE [LARGE SCALE GENOMIC DNA]</scope>
    <source>
        <strain evidence="9 10">40Bstr34</strain>
    </source>
</reference>
<comment type="subunit">
    <text evidence="7">The complex comprises the extracytoplasmic solute receptor protein and the two transmembrane proteins.</text>
</comment>
<accession>A0A6N9T232</accession>
<evidence type="ECO:0000313" key="10">
    <source>
        <dbReference type="Proteomes" id="UP000469011"/>
    </source>
</evidence>
<evidence type="ECO:0000256" key="7">
    <source>
        <dbReference type="RuleBase" id="RU369079"/>
    </source>
</evidence>
<comment type="function">
    <text evidence="7">Part of the tripartite ATP-independent periplasmic (TRAP) transport system.</text>
</comment>
<comment type="caution">
    <text evidence="9">The sequence shown here is derived from an EMBL/GenBank/DDBJ whole genome shotgun (WGS) entry which is preliminary data.</text>
</comment>
<keyword evidence="10" id="KW-1185">Reference proteome</keyword>
<feature type="transmembrane region" description="Helical" evidence="7">
    <location>
        <begin position="318"/>
        <end position="349"/>
    </location>
</feature>
<dbReference type="PANTHER" id="PTHR33362">
    <property type="entry name" value="SIALIC ACID TRAP TRANSPORTER PERMEASE PROTEIN SIAT-RELATED"/>
    <property type="match status" value="1"/>
</dbReference>
<keyword evidence="6 7" id="KW-0472">Membrane</keyword>